<comment type="similarity">
    <text evidence="1">Belongs to the UPF0251 family.</text>
</comment>
<dbReference type="Pfam" id="PF02579">
    <property type="entry name" value="Nitro_FeMo-Co"/>
    <property type="match status" value="1"/>
</dbReference>
<dbReference type="InterPro" id="IPR002852">
    <property type="entry name" value="UPF0251"/>
</dbReference>
<dbReference type="CDD" id="cd00851">
    <property type="entry name" value="MTH1175"/>
    <property type="match status" value="1"/>
</dbReference>
<dbReference type="PANTHER" id="PTHR37478">
    <property type="match status" value="1"/>
</dbReference>
<dbReference type="AlphaFoldDB" id="J9GHP3"/>
<evidence type="ECO:0000313" key="3">
    <source>
        <dbReference type="EMBL" id="EJX07022.1"/>
    </source>
</evidence>
<gene>
    <name evidence="3" type="ORF">EVA_04890</name>
</gene>
<dbReference type="InterPro" id="IPR033913">
    <property type="entry name" value="MTH1175_dom"/>
</dbReference>
<dbReference type="Pfam" id="PF02001">
    <property type="entry name" value="DUF134"/>
    <property type="match status" value="1"/>
</dbReference>
<dbReference type="Gene3D" id="3.30.420.130">
    <property type="entry name" value="Dinitrogenase iron-molybdenum cofactor biosynthesis domain"/>
    <property type="match status" value="1"/>
</dbReference>
<reference evidence="3" key="1">
    <citation type="journal article" date="2012" name="PLoS ONE">
        <title>Gene sets for utilization of primary and secondary nutrition supplies in the distal gut of endangered iberian lynx.</title>
        <authorList>
            <person name="Alcaide M."/>
            <person name="Messina E."/>
            <person name="Richter M."/>
            <person name="Bargiela R."/>
            <person name="Peplies J."/>
            <person name="Huws S.A."/>
            <person name="Newbold C.J."/>
            <person name="Golyshin P.N."/>
            <person name="Simon M.A."/>
            <person name="Lopez G."/>
            <person name="Yakimov M.M."/>
            <person name="Ferrer M."/>
        </authorList>
    </citation>
    <scope>NUCLEOTIDE SEQUENCE</scope>
</reference>
<proteinExistence type="inferred from homology"/>
<organism evidence="3">
    <name type="scientific">gut metagenome</name>
    <dbReference type="NCBI Taxonomy" id="749906"/>
    <lineage>
        <taxon>unclassified sequences</taxon>
        <taxon>metagenomes</taxon>
        <taxon>organismal metagenomes</taxon>
    </lineage>
</organism>
<comment type="caution">
    <text evidence="3">The sequence shown here is derived from an EMBL/GenBank/DDBJ whole genome shotgun (WGS) entry which is preliminary data.</text>
</comment>
<feature type="domain" description="Dinitrogenase iron-molybdenum cofactor biosynthesis" evidence="2">
    <location>
        <begin position="182"/>
        <end position="272"/>
    </location>
</feature>
<evidence type="ECO:0000259" key="2">
    <source>
        <dbReference type="Pfam" id="PF02579"/>
    </source>
</evidence>
<dbReference type="PANTHER" id="PTHR37478:SF2">
    <property type="entry name" value="UPF0251 PROTEIN TK0562"/>
    <property type="match status" value="1"/>
</dbReference>
<dbReference type="InterPro" id="IPR003731">
    <property type="entry name" value="Di-Nase_FeMo-co_biosynth"/>
</dbReference>
<dbReference type="SUPFAM" id="SSF53146">
    <property type="entry name" value="Nitrogenase accessory factor-like"/>
    <property type="match status" value="1"/>
</dbReference>
<sequence>MGKKYFNYFRYEQMFIIFASIQLRNKMSPRPKNIRKVDNLPVVSGFKPIGVRKGNSLAVSLHFEEYEAIKLCDYDLLTQQEACRSMGVSRPTFSRIYTQARQKIARALVQGLPLLMEGGTAFTNSEWYRCDACGVYFNTIRPVVADGKPSCPVCASTATTITDTILLEKEKTMKKIAIPTRDNVVDNHFGHCEFYTILTVGQDNRILTSETIPSPQGCGCKSNIAGQLEQMGVSVMLAGNMGQGALNVLTNHHIQVIRGCSGPVLEVAEAYLSGQLADSGVGCAGHGDEHHQCSHHHE</sequence>
<dbReference type="HAMAP" id="MF_00674">
    <property type="entry name" value="UPF0251"/>
    <property type="match status" value="1"/>
</dbReference>
<protein>
    <submittedName>
        <fullName evidence="3">Protein belonging to Uncharacterized protein family UPF0251</fullName>
    </submittedName>
</protein>
<evidence type="ECO:0000256" key="1">
    <source>
        <dbReference type="ARBA" id="ARBA00009350"/>
    </source>
</evidence>
<accession>J9GHP3</accession>
<name>J9GHP3_9ZZZZ</name>
<dbReference type="InterPro" id="IPR036105">
    <property type="entry name" value="DiNase_FeMo-co_biosyn_sf"/>
</dbReference>
<dbReference type="EMBL" id="AMCI01000996">
    <property type="protein sequence ID" value="EJX07022.1"/>
    <property type="molecule type" value="Genomic_DNA"/>
</dbReference>